<dbReference type="EMBL" id="QBKI01000001">
    <property type="protein sequence ID" value="PTX22717.1"/>
    <property type="molecule type" value="Genomic_DNA"/>
</dbReference>
<feature type="transmembrane region" description="Helical" evidence="1">
    <location>
        <begin position="128"/>
        <end position="148"/>
    </location>
</feature>
<dbReference type="Proteomes" id="UP000244225">
    <property type="component" value="Unassembled WGS sequence"/>
</dbReference>
<dbReference type="AlphaFoldDB" id="A0A2T5YTS1"/>
<organism evidence="2 3">
    <name type="scientific">Pontibacter mucosus</name>
    <dbReference type="NCBI Taxonomy" id="1649266"/>
    <lineage>
        <taxon>Bacteria</taxon>
        <taxon>Pseudomonadati</taxon>
        <taxon>Bacteroidota</taxon>
        <taxon>Cytophagia</taxon>
        <taxon>Cytophagales</taxon>
        <taxon>Hymenobacteraceae</taxon>
        <taxon>Pontibacter</taxon>
    </lineage>
</organism>
<proteinExistence type="predicted"/>
<evidence type="ECO:0000313" key="3">
    <source>
        <dbReference type="Proteomes" id="UP000244225"/>
    </source>
</evidence>
<sequence length="176" mass="20418">MAYADKLPAPALQFFRWFNAGCLLFVVVALLDVFVLPHRIYTEKILSRQELYHTGRSRFSSRSFTTQLDNIILHTENNRYAYHKAQRFSPKEADSARLVTTRIFKIVRTAHVKIDGEERELRQGASMFGSFIFVPITFGLIAILGIAMRHNKEQLLNATVMNIILIIIQLWMLKYL</sequence>
<keyword evidence="1" id="KW-1133">Transmembrane helix</keyword>
<accession>A0A2T5YTS1</accession>
<protein>
    <submittedName>
        <fullName evidence="2">Uncharacterized protein</fullName>
    </submittedName>
</protein>
<comment type="caution">
    <text evidence="2">The sequence shown here is derived from an EMBL/GenBank/DDBJ whole genome shotgun (WGS) entry which is preliminary data.</text>
</comment>
<feature type="transmembrane region" description="Helical" evidence="1">
    <location>
        <begin position="14"/>
        <end position="36"/>
    </location>
</feature>
<keyword evidence="1" id="KW-0472">Membrane</keyword>
<evidence type="ECO:0000313" key="2">
    <source>
        <dbReference type="EMBL" id="PTX22717.1"/>
    </source>
</evidence>
<name>A0A2T5YTS1_9BACT</name>
<reference evidence="2 3" key="1">
    <citation type="submission" date="2018-04" db="EMBL/GenBank/DDBJ databases">
        <title>Genomic Encyclopedia of Archaeal and Bacterial Type Strains, Phase II (KMG-II): from individual species to whole genera.</title>
        <authorList>
            <person name="Goeker M."/>
        </authorList>
    </citation>
    <scope>NUCLEOTIDE SEQUENCE [LARGE SCALE GENOMIC DNA]</scope>
    <source>
        <strain evidence="2 3">DSM 100162</strain>
    </source>
</reference>
<feature type="transmembrane region" description="Helical" evidence="1">
    <location>
        <begin position="154"/>
        <end position="173"/>
    </location>
</feature>
<gene>
    <name evidence="2" type="ORF">C8N40_101545</name>
</gene>
<evidence type="ECO:0000256" key="1">
    <source>
        <dbReference type="SAM" id="Phobius"/>
    </source>
</evidence>
<keyword evidence="3" id="KW-1185">Reference proteome</keyword>
<keyword evidence="1" id="KW-0812">Transmembrane</keyword>